<proteinExistence type="predicted"/>
<keyword evidence="2" id="KW-1133">Transmembrane helix</keyword>
<keyword evidence="4" id="KW-1185">Reference proteome</keyword>
<evidence type="ECO:0000256" key="1">
    <source>
        <dbReference type="SAM" id="MobiDB-lite"/>
    </source>
</evidence>
<organism evidence="3 4">
    <name type="scientific">Phialocephala subalpina</name>
    <dbReference type="NCBI Taxonomy" id="576137"/>
    <lineage>
        <taxon>Eukaryota</taxon>
        <taxon>Fungi</taxon>
        <taxon>Dikarya</taxon>
        <taxon>Ascomycota</taxon>
        <taxon>Pezizomycotina</taxon>
        <taxon>Leotiomycetes</taxon>
        <taxon>Helotiales</taxon>
        <taxon>Mollisiaceae</taxon>
        <taxon>Phialocephala</taxon>
        <taxon>Phialocephala fortinii species complex</taxon>
    </lineage>
</organism>
<sequence>MSTTTATSVTITGSAAVSVFNRGPVTVVFTPPASCTSILTAGGSSLYFGHDGGNYYDSACFPPGSAIATSKIDPWGLYWYSPAQCPPGWPSVPVTTWTYTDATTLLYLDSANTIALCCPPGYTSVLSGNHQCVTSVFGVAPTTFLVKKPTSIGNNQWQSTDSTALSPTVLGGTAGGTVTIFGDGIVAMWQSTDITAFTSSPATTSSTSPSTPQTSTNTSSTTSAAPSAAPTTAPPGLSTGAKIGIGVGIPAFALILAIVAFFFYRRRALWAKKEPDFVQYPDIPMYRPETQHQKQVVTASNGQLYPGNLTDNPSYPQAYQGVPAQGEETTSSLQRYSEVPSPTFRTHNPMNNPGRHELSNQ</sequence>
<reference evidence="3 4" key="1">
    <citation type="submission" date="2016-03" db="EMBL/GenBank/DDBJ databases">
        <authorList>
            <person name="Ploux O."/>
        </authorList>
    </citation>
    <scope>NUCLEOTIDE SEQUENCE [LARGE SCALE GENOMIC DNA]</scope>
    <source>
        <strain evidence="3 4">UAMH 11012</strain>
    </source>
</reference>
<dbReference type="EMBL" id="FJOG01000085">
    <property type="protein sequence ID" value="CZR69935.1"/>
    <property type="molecule type" value="Genomic_DNA"/>
</dbReference>
<dbReference type="AlphaFoldDB" id="A0A1L7XYC4"/>
<evidence type="ECO:0000313" key="3">
    <source>
        <dbReference type="EMBL" id="CZR69935.1"/>
    </source>
</evidence>
<protein>
    <submittedName>
        <fullName evidence="3">Uncharacterized protein</fullName>
    </submittedName>
</protein>
<keyword evidence="2" id="KW-0472">Membrane</keyword>
<feature type="transmembrane region" description="Helical" evidence="2">
    <location>
        <begin position="243"/>
        <end position="264"/>
    </location>
</feature>
<feature type="region of interest" description="Disordered" evidence="1">
    <location>
        <begin position="339"/>
        <end position="361"/>
    </location>
</feature>
<gene>
    <name evidence="3" type="ORF">PAC_19836</name>
</gene>
<keyword evidence="2" id="KW-0812">Transmembrane</keyword>
<evidence type="ECO:0000256" key="2">
    <source>
        <dbReference type="SAM" id="Phobius"/>
    </source>
</evidence>
<dbReference type="OrthoDB" id="4770059at2759"/>
<name>A0A1L7XYC4_9HELO</name>
<dbReference type="CDD" id="cd12087">
    <property type="entry name" value="TM_EGFR-like"/>
    <property type="match status" value="1"/>
</dbReference>
<dbReference type="Proteomes" id="UP000184330">
    <property type="component" value="Unassembled WGS sequence"/>
</dbReference>
<evidence type="ECO:0000313" key="4">
    <source>
        <dbReference type="Proteomes" id="UP000184330"/>
    </source>
</evidence>
<feature type="region of interest" description="Disordered" evidence="1">
    <location>
        <begin position="199"/>
        <end position="235"/>
    </location>
</feature>
<accession>A0A1L7XYC4</accession>